<reference evidence="5 6" key="1">
    <citation type="submission" date="2019-01" db="EMBL/GenBank/DDBJ databases">
        <title>Blautia sp. nov. KGMB01111 isolated human feces.</title>
        <authorList>
            <person name="Park J.-E."/>
            <person name="Kim J.-S."/>
            <person name="Park S.-H."/>
        </authorList>
    </citation>
    <scope>NUCLEOTIDE SEQUENCE [LARGE SCALE GENOMIC DNA]</scope>
    <source>
        <strain evidence="5 6">KGMB01111</strain>
    </source>
</reference>
<name>A0A4Q1RGI4_9FIRM</name>
<dbReference type="Proteomes" id="UP000290106">
    <property type="component" value="Unassembled WGS sequence"/>
</dbReference>
<dbReference type="RefSeq" id="WP_129257337.1">
    <property type="nucleotide sequence ID" value="NZ_SDKC01000001.1"/>
</dbReference>
<gene>
    <name evidence="5" type="ORF">ETP43_05605</name>
</gene>
<dbReference type="OrthoDB" id="9802264at2"/>
<dbReference type="InterPro" id="IPR017871">
    <property type="entry name" value="ABC_transporter-like_CS"/>
</dbReference>
<dbReference type="PANTHER" id="PTHR42781">
    <property type="entry name" value="SPERMIDINE/PUTRESCINE IMPORT ATP-BINDING PROTEIN POTA"/>
    <property type="match status" value="1"/>
</dbReference>
<dbReference type="Gene3D" id="3.40.50.300">
    <property type="entry name" value="P-loop containing nucleotide triphosphate hydrolases"/>
    <property type="match status" value="1"/>
</dbReference>
<evidence type="ECO:0000256" key="1">
    <source>
        <dbReference type="ARBA" id="ARBA00022448"/>
    </source>
</evidence>
<keyword evidence="2" id="KW-0547">Nucleotide-binding</keyword>
<evidence type="ECO:0000313" key="5">
    <source>
        <dbReference type="EMBL" id="RXS74737.1"/>
    </source>
</evidence>
<dbReference type="PROSITE" id="PS00211">
    <property type="entry name" value="ABC_TRANSPORTER_1"/>
    <property type="match status" value="1"/>
</dbReference>
<dbReference type="InterPro" id="IPR050093">
    <property type="entry name" value="ABC_SmlMolc_Importer"/>
</dbReference>
<evidence type="ECO:0000256" key="3">
    <source>
        <dbReference type="ARBA" id="ARBA00022840"/>
    </source>
</evidence>
<evidence type="ECO:0000256" key="2">
    <source>
        <dbReference type="ARBA" id="ARBA00022741"/>
    </source>
</evidence>
<evidence type="ECO:0000313" key="6">
    <source>
        <dbReference type="Proteomes" id="UP000290106"/>
    </source>
</evidence>
<keyword evidence="3 5" id="KW-0067">ATP-binding</keyword>
<dbReference type="InterPro" id="IPR003593">
    <property type="entry name" value="AAA+_ATPase"/>
</dbReference>
<dbReference type="PROSITE" id="PS50893">
    <property type="entry name" value="ABC_TRANSPORTER_2"/>
    <property type="match status" value="1"/>
</dbReference>
<evidence type="ECO:0000259" key="4">
    <source>
        <dbReference type="PROSITE" id="PS50893"/>
    </source>
</evidence>
<dbReference type="PROSITE" id="PS51257">
    <property type="entry name" value="PROKAR_LIPOPROTEIN"/>
    <property type="match status" value="1"/>
</dbReference>
<protein>
    <submittedName>
        <fullName evidence="5">ATP-binding cassette domain-containing protein</fullName>
    </submittedName>
</protein>
<comment type="caution">
    <text evidence="5">The sequence shown here is derived from an EMBL/GenBank/DDBJ whole genome shotgun (WGS) entry which is preliminary data.</text>
</comment>
<feature type="domain" description="ABC transporter" evidence="4">
    <location>
        <begin position="1"/>
        <end position="229"/>
    </location>
</feature>
<dbReference type="AlphaFoldDB" id="A0A4Q1RGI4"/>
<keyword evidence="6" id="KW-1185">Reference proteome</keyword>
<dbReference type="GO" id="GO:0016887">
    <property type="term" value="F:ATP hydrolysis activity"/>
    <property type="evidence" value="ECO:0007669"/>
    <property type="project" value="InterPro"/>
</dbReference>
<dbReference type="SUPFAM" id="SSF52540">
    <property type="entry name" value="P-loop containing nucleoside triphosphate hydrolases"/>
    <property type="match status" value="1"/>
</dbReference>
<accession>A0A4Q1RGI4</accession>
<proteinExistence type="predicted"/>
<dbReference type="EMBL" id="SDKC01000001">
    <property type="protein sequence ID" value="RXS74737.1"/>
    <property type="molecule type" value="Genomic_DNA"/>
</dbReference>
<dbReference type="GO" id="GO:0005524">
    <property type="term" value="F:ATP binding"/>
    <property type="evidence" value="ECO:0007669"/>
    <property type="project" value="UniProtKB-KW"/>
</dbReference>
<dbReference type="SMART" id="SM00382">
    <property type="entry name" value="AAA"/>
    <property type="match status" value="1"/>
</dbReference>
<sequence>MLQVKIKKKLGNFLLDVDFSMDGGVFAILGASGCGKSMTLKCIAGIERPDEGRIVLNDRVLFDSEKRINLPPQKRKVGYMFQDYALFPNMNVVQNIQAGMGRKPDPKKVREYITGFQLGGLENHMPGQLSGGQKQRVAMARMLASEPEVLLLDEPFAALDSYLKWKMEQQMLELLQEVQKPVLFVSHSRDEVYRLCDTVSCINQGRMEVIEPVKEFFRNPKTKTAALLSGCKNICAVEAMESHKDGNWLWAAEWGVALRVSKEALQAQTIGIRAHYFTGEKPVEGNYSEFPVGEYRIMEDPFEWNVSFRKDDSCEWLQWKTAKTDWDPSDGVPKVLYVKEEDLLLLDVGTAGRD</sequence>
<dbReference type="Pfam" id="PF00005">
    <property type="entry name" value="ABC_tran"/>
    <property type="match status" value="1"/>
</dbReference>
<dbReference type="InterPro" id="IPR003439">
    <property type="entry name" value="ABC_transporter-like_ATP-bd"/>
</dbReference>
<dbReference type="PANTHER" id="PTHR42781:SF4">
    <property type="entry name" value="SPERMIDINE_PUTRESCINE IMPORT ATP-BINDING PROTEIN POTA"/>
    <property type="match status" value="1"/>
</dbReference>
<keyword evidence="1" id="KW-0813">Transport</keyword>
<dbReference type="InterPro" id="IPR027417">
    <property type="entry name" value="P-loop_NTPase"/>
</dbReference>
<organism evidence="5 6">
    <name type="scientific">Blautia faecicola</name>
    <dbReference type="NCBI Taxonomy" id="2509240"/>
    <lineage>
        <taxon>Bacteria</taxon>
        <taxon>Bacillati</taxon>
        <taxon>Bacillota</taxon>
        <taxon>Clostridia</taxon>
        <taxon>Lachnospirales</taxon>
        <taxon>Lachnospiraceae</taxon>
        <taxon>Blautia</taxon>
    </lineage>
</organism>